<organism evidence="2 3">
    <name type="scientific">Racocetra fulgida</name>
    <dbReference type="NCBI Taxonomy" id="60492"/>
    <lineage>
        <taxon>Eukaryota</taxon>
        <taxon>Fungi</taxon>
        <taxon>Fungi incertae sedis</taxon>
        <taxon>Mucoromycota</taxon>
        <taxon>Glomeromycotina</taxon>
        <taxon>Glomeromycetes</taxon>
        <taxon>Diversisporales</taxon>
        <taxon>Gigasporaceae</taxon>
        <taxon>Racocetra</taxon>
    </lineage>
</organism>
<reference evidence="2" key="1">
    <citation type="submission" date="2021-06" db="EMBL/GenBank/DDBJ databases">
        <authorList>
            <person name="Kallberg Y."/>
            <person name="Tangrot J."/>
            <person name="Rosling A."/>
        </authorList>
    </citation>
    <scope>NUCLEOTIDE SEQUENCE</scope>
    <source>
        <strain evidence="2">IN212</strain>
    </source>
</reference>
<evidence type="ECO:0000313" key="2">
    <source>
        <dbReference type="EMBL" id="CAG8552153.1"/>
    </source>
</evidence>
<evidence type="ECO:0000256" key="1">
    <source>
        <dbReference type="SAM" id="MobiDB-lite"/>
    </source>
</evidence>
<keyword evidence="3" id="KW-1185">Reference proteome</keyword>
<dbReference type="EMBL" id="CAJVPZ010004829">
    <property type="protein sequence ID" value="CAG8552153.1"/>
    <property type="molecule type" value="Genomic_DNA"/>
</dbReference>
<protein>
    <submittedName>
        <fullName evidence="2">16964_t:CDS:1</fullName>
    </submittedName>
</protein>
<dbReference type="OrthoDB" id="2444059at2759"/>
<feature type="region of interest" description="Disordered" evidence="1">
    <location>
        <begin position="1"/>
        <end position="23"/>
    </location>
</feature>
<gene>
    <name evidence="2" type="ORF">RFULGI_LOCUS4695</name>
</gene>
<evidence type="ECO:0000313" key="3">
    <source>
        <dbReference type="Proteomes" id="UP000789396"/>
    </source>
</evidence>
<feature type="compositionally biased region" description="Pro residues" evidence="1">
    <location>
        <begin position="1"/>
        <end position="19"/>
    </location>
</feature>
<comment type="caution">
    <text evidence="2">The sequence shown here is derived from an EMBL/GenBank/DDBJ whole genome shotgun (WGS) entry which is preliminary data.</text>
</comment>
<proteinExistence type="predicted"/>
<accession>A0A9N9FRC3</accession>
<name>A0A9N9FRC3_9GLOM</name>
<sequence length="75" mass="8710">MTEDLPPLPRSPPPLPSPTIPLTRDSYRMHELQRDGYSNSGQLFDDWYKIEANEDDENGLTVQLEYERMKGSTRI</sequence>
<dbReference type="Proteomes" id="UP000789396">
    <property type="component" value="Unassembled WGS sequence"/>
</dbReference>
<dbReference type="AlphaFoldDB" id="A0A9N9FRC3"/>